<reference evidence="2 3" key="1">
    <citation type="submission" date="2018-05" db="EMBL/GenBank/DDBJ databases">
        <title>Genomic Encyclopedia of Type Strains, Phase III (KMG-III): the genomes of soil and plant-associated and newly described type strains.</title>
        <authorList>
            <person name="Whitman W."/>
        </authorList>
    </citation>
    <scope>NUCLEOTIDE SEQUENCE [LARGE SCALE GENOMIC DNA]</scope>
    <source>
        <strain evidence="2 3">CECT 5696</strain>
    </source>
</reference>
<dbReference type="RefSeq" id="WP_245946908.1">
    <property type="nucleotide sequence ID" value="NZ_CP054613.1"/>
</dbReference>
<evidence type="ECO:0000256" key="1">
    <source>
        <dbReference type="SAM" id="MobiDB-lite"/>
    </source>
</evidence>
<name>A0A2V2YGU0_9BACL</name>
<organism evidence="2 3">
    <name type="scientific">Paenibacillus cellulosilyticus</name>
    <dbReference type="NCBI Taxonomy" id="375489"/>
    <lineage>
        <taxon>Bacteria</taxon>
        <taxon>Bacillati</taxon>
        <taxon>Bacillota</taxon>
        <taxon>Bacilli</taxon>
        <taxon>Bacillales</taxon>
        <taxon>Paenibacillaceae</taxon>
        <taxon>Paenibacillus</taxon>
    </lineage>
</organism>
<dbReference type="AlphaFoldDB" id="A0A2V2YGU0"/>
<evidence type="ECO:0000313" key="3">
    <source>
        <dbReference type="Proteomes" id="UP000246635"/>
    </source>
</evidence>
<feature type="region of interest" description="Disordered" evidence="1">
    <location>
        <begin position="1"/>
        <end position="27"/>
    </location>
</feature>
<gene>
    <name evidence="2" type="ORF">DFQ01_13733</name>
</gene>
<accession>A0A2V2YGU0</accession>
<evidence type="ECO:0000313" key="2">
    <source>
        <dbReference type="EMBL" id="PWV92046.1"/>
    </source>
</evidence>
<keyword evidence="3" id="KW-1185">Reference proteome</keyword>
<sequence length="129" mass="14718">MSHDNHTHHRNHSDSHQHNLGHSTGDAGERRTYYVSVGAGQVLEDQHAASYELIIQANADEVNQLKELFSEYSSMDEAEALHFTRHPYETNDDRALSGGTNAIIRQIYTLLHELGTEDTRQFIEDNHLH</sequence>
<dbReference type="Proteomes" id="UP000246635">
    <property type="component" value="Unassembled WGS sequence"/>
</dbReference>
<comment type="caution">
    <text evidence="2">The sequence shown here is derived from an EMBL/GenBank/DDBJ whole genome shotgun (WGS) entry which is preliminary data.</text>
</comment>
<feature type="compositionally biased region" description="Basic residues" evidence="1">
    <location>
        <begin position="1"/>
        <end position="11"/>
    </location>
</feature>
<protein>
    <submittedName>
        <fullName evidence="2">Uncharacterized protein</fullName>
    </submittedName>
</protein>
<dbReference type="EMBL" id="QGTQ01000037">
    <property type="protein sequence ID" value="PWV92046.1"/>
    <property type="molecule type" value="Genomic_DNA"/>
</dbReference>
<proteinExistence type="predicted"/>